<keyword evidence="3" id="KW-1185">Reference proteome</keyword>
<dbReference type="AlphaFoldDB" id="A0A371I647"/>
<feature type="non-terminal residue" evidence="2">
    <location>
        <position position="1"/>
    </location>
</feature>
<feature type="compositionally biased region" description="Basic and acidic residues" evidence="1">
    <location>
        <begin position="138"/>
        <end position="152"/>
    </location>
</feature>
<evidence type="ECO:0000313" key="3">
    <source>
        <dbReference type="Proteomes" id="UP000257109"/>
    </source>
</evidence>
<dbReference type="EMBL" id="QJKJ01000827">
    <property type="protein sequence ID" value="RDY10512.1"/>
    <property type="molecule type" value="Genomic_DNA"/>
</dbReference>
<organism evidence="2 3">
    <name type="scientific">Mucuna pruriens</name>
    <name type="common">Velvet bean</name>
    <name type="synonym">Dolichos pruriens</name>
    <dbReference type="NCBI Taxonomy" id="157652"/>
    <lineage>
        <taxon>Eukaryota</taxon>
        <taxon>Viridiplantae</taxon>
        <taxon>Streptophyta</taxon>
        <taxon>Embryophyta</taxon>
        <taxon>Tracheophyta</taxon>
        <taxon>Spermatophyta</taxon>
        <taxon>Magnoliopsida</taxon>
        <taxon>eudicotyledons</taxon>
        <taxon>Gunneridae</taxon>
        <taxon>Pentapetalae</taxon>
        <taxon>rosids</taxon>
        <taxon>fabids</taxon>
        <taxon>Fabales</taxon>
        <taxon>Fabaceae</taxon>
        <taxon>Papilionoideae</taxon>
        <taxon>50 kb inversion clade</taxon>
        <taxon>NPAAA clade</taxon>
        <taxon>indigoferoid/millettioid clade</taxon>
        <taxon>Phaseoleae</taxon>
        <taxon>Mucuna</taxon>
    </lineage>
</organism>
<evidence type="ECO:0008006" key="4">
    <source>
        <dbReference type="Google" id="ProtNLM"/>
    </source>
</evidence>
<reference evidence="2" key="1">
    <citation type="submission" date="2018-05" db="EMBL/GenBank/DDBJ databases">
        <title>Draft genome of Mucuna pruriens seed.</title>
        <authorList>
            <person name="Nnadi N.E."/>
            <person name="Vos R."/>
            <person name="Hasami M.H."/>
            <person name="Devisetty U.K."/>
            <person name="Aguiy J.C."/>
        </authorList>
    </citation>
    <scope>NUCLEOTIDE SEQUENCE [LARGE SCALE GENOMIC DNA]</scope>
    <source>
        <strain evidence="2">JCA_2017</strain>
    </source>
</reference>
<sequence length="245" mass="27680">MATKVCGICTFVEHPTDLCPTLQETESDQLENVGAIGPIPNVPQGSAGYQQPSPQYQALTFQQQQQIIPPEGNSPSLEDLMKQLVANNLEFQQSQHTVLAKYKRHHPRPQDADRTISEHCEPFTVSRIHQPSLTNNSKSERERECSTLRSGKELSQPASQLPRSTEADVELDANSQVQQEEKTVRLSFPTWTFSTRKSESNKELLKMFCKVEINIPLLDAIKQIPRYAKFLKQHLHHGLQTSAIL</sequence>
<evidence type="ECO:0000256" key="1">
    <source>
        <dbReference type="SAM" id="MobiDB-lite"/>
    </source>
</evidence>
<feature type="compositionally biased region" description="Polar residues" evidence="1">
    <location>
        <begin position="128"/>
        <end position="137"/>
    </location>
</feature>
<evidence type="ECO:0000313" key="2">
    <source>
        <dbReference type="EMBL" id="RDY10512.1"/>
    </source>
</evidence>
<dbReference type="OrthoDB" id="1414696at2759"/>
<dbReference type="Proteomes" id="UP000257109">
    <property type="component" value="Unassembled WGS sequence"/>
</dbReference>
<accession>A0A371I647</accession>
<comment type="caution">
    <text evidence="2">The sequence shown here is derived from an EMBL/GenBank/DDBJ whole genome shotgun (WGS) entry which is preliminary data.</text>
</comment>
<proteinExistence type="predicted"/>
<name>A0A371I647_MUCPR</name>
<protein>
    <recommendedName>
        <fullName evidence="4">Retrotransposon gag protein</fullName>
    </recommendedName>
</protein>
<feature type="region of interest" description="Disordered" evidence="1">
    <location>
        <begin position="128"/>
        <end position="169"/>
    </location>
</feature>
<gene>
    <name evidence="2" type="ORF">CR513_04953</name>
</gene>